<evidence type="ECO:0000313" key="2">
    <source>
        <dbReference type="Proteomes" id="UP000771736"/>
    </source>
</evidence>
<dbReference type="AlphaFoldDB" id="A0A930MXD0"/>
<dbReference type="RefSeq" id="WP_277064450.1">
    <property type="nucleotide sequence ID" value="NZ_CALCFI010000024.1"/>
</dbReference>
<evidence type="ECO:0000313" key="1">
    <source>
        <dbReference type="EMBL" id="MBF1383260.1"/>
    </source>
</evidence>
<protein>
    <submittedName>
        <fullName evidence="1">Uncharacterized protein</fullName>
    </submittedName>
</protein>
<reference evidence="1" key="1">
    <citation type="submission" date="2020-04" db="EMBL/GenBank/DDBJ databases">
        <title>Deep metagenomics examines the oral microbiome during advanced dental caries in children, revealing novel taxa and co-occurrences with host molecules.</title>
        <authorList>
            <person name="Baker J.L."/>
            <person name="Morton J.T."/>
            <person name="Dinis M."/>
            <person name="Alvarez R."/>
            <person name="Tran N.C."/>
            <person name="Knight R."/>
            <person name="Edlund A."/>
        </authorList>
    </citation>
    <scope>NUCLEOTIDE SEQUENCE</scope>
    <source>
        <strain evidence="1">JCVI_44_bin.5</strain>
    </source>
</reference>
<comment type="caution">
    <text evidence="1">The sequence shown here is derived from an EMBL/GenBank/DDBJ whole genome shotgun (WGS) entry which is preliminary data.</text>
</comment>
<gene>
    <name evidence="1" type="ORF">HXN26_00160</name>
</gene>
<dbReference type="EMBL" id="JABZSJ010000001">
    <property type="protein sequence ID" value="MBF1383260.1"/>
    <property type="molecule type" value="Genomic_DNA"/>
</dbReference>
<name>A0A930MXD0_9BACT</name>
<sequence length="52" mass="6230">MAYEFDSRTDYNKVRKQLLTDFIAPYPLPPIYYLPSPYTNNKKVHTLLSDYK</sequence>
<proteinExistence type="predicted"/>
<dbReference type="Proteomes" id="UP000771736">
    <property type="component" value="Unassembled WGS sequence"/>
</dbReference>
<accession>A0A930MXD0</accession>
<organism evidence="1 2">
    <name type="scientific">Prevotella aurantiaca</name>
    <dbReference type="NCBI Taxonomy" id="596085"/>
    <lineage>
        <taxon>Bacteria</taxon>
        <taxon>Pseudomonadati</taxon>
        <taxon>Bacteroidota</taxon>
        <taxon>Bacteroidia</taxon>
        <taxon>Bacteroidales</taxon>
        <taxon>Prevotellaceae</taxon>
        <taxon>Prevotella</taxon>
    </lineage>
</organism>